<evidence type="ECO:0000313" key="3">
    <source>
        <dbReference type="EMBL" id="MCU6686472.1"/>
    </source>
</evidence>
<dbReference type="PANTHER" id="PTHR43000">
    <property type="entry name" value="DTDP-D-GLUCOSE 4,6-DEHYDRATASE-RELATED"/>
    <property type="match status" value="1"/>
</dbReference>
<evidence type="ECO:0000313" key="4">
    <source>
        <dbReference type="Proteomes" id="UP001652431"/>
    </source>
</evidence>
<feature type="domain" description="NAD-dependent epimerase/dehydratase" evidence="2">
    <location>
        <begin position="6"/>
        <end position="233"/>
    </location>
</feature>
<dbReference type="InterPro" id="IPR036291">
    <property type="entry name" value="NAD(P)-bd_dom_sf"/>
</dbReference>
<keyword evidence="4" id="KW-1185">Reference proteome</keyword>
<name>A0ABT2RM39_9FIRM</name>
<dbReference type="InterPro" id="IPR001509">
    <property type="entry name" value="Epimerase_deHydtase"/>
</dbReference>
<gene>
    <name evidence="3" type="ORF">OCV99_07895</name>
</gene>
<evidence type="ECO:0000259" key="2">
    <source>
        <dbReference type="Pfam" id="PF01370"/>
    </source>
</evidence>
<sequence length="303" mass="34372">MKKSKILIFGGGGFIGRNLAGTLADRGDLVYSFDKAIPEKRDRRIEYIAGDFFDDDHLDDALEGKDAVIHAVSTVNPGNSNKRYMQGYGRDFVQSVKLCEKVLCNRQRMLFLSSGGTVYGNQEAQPITEECFPLPINHYGNVKLCIENVIRTFNTQLHTKMRIARISNPYGPGQDYTKGVGFVDAALKRAMEGEPIEIWGDGENIRDYVYIEDVCAMLVSLLEYKGDEEVFNISSGEGMSQKMVLEAIRELGLTTEIRYLDKRSVDLPRTVLDNRKIRGIYDGRIRSFKEGLEEYYRYLQKGI</sequence>
<dbReference type="Gene3D" id="3.40.50.720">
    <property type="entry name" value="NAD(P)-binding Rossmann-like Domain"/>
    <property type="match status" value="1"/>
</dbReference>
<protein>
    <submittedName>
        <fullName evidence="3">NAD-dependent epimerase/dehydratase family protein</fullName>
    </submittedName>
</protein>
<proteinExistence type="inferred from homology"/>
<organism evidence="3 4">
    <name type="scientific">Dorea acetigenes</name>
    <dbReference type="NCBI Taxonomy" id="2981787"/>
    <lineage>
        <taxon>Bacteria</taxon>
        <taxon>Bacillati</taxon>
        <taxon>Bacillota</taxon>
        <taxon>Clostridia</taxon>
        <taxon>Lachnospirales</taxon>
        <taxon>Lachnospiraceae</taxon>
        <taxon>Dorea</taxon>
    </lineage>
</organism>
<reference evidence="3 4" key="1">
    <citation type="journal article" date="2021" name="ISME Commun">
        <title>Automated analysis of genomic sequences facilitates high-throughput and comprehensive description of bacteria.</title>
        <authorList>
            <person name="Hitch T.C.A."/>
        </authorList>
    </citation>
    <scope>NUCLEOTIDE SEQUENCE [LARGE SCALE GENOMIC DNA]</scope>
    <source>
        <strain evidence="3 4">Sanger_03</strain>
    </source>
</reference>
<dbReference type="RefSeq" id="WP_158369552.1">
    <property type="nucleotide sequence ID" value="NZ_JAOQJU010000007.1"/>
</dbReference>
<dbReference type="Pfam" id="PF01370">
    <property type="entry name" value="Epimerase"/>
    <property type="match status" value="1"/>
</dbReference>
<comment type="caution">
    <text evidence="3">The sequence shown here is derived from an EMBL/GenBank/DDBJ whole genome shotgun (WGS) entry which is preliminary data.</text>
</comment>
<comment type="similarity">
    <text evidence="1">Belongs to the NAD(P)-dependent epimerase/dehydratase family.</text>
</comment>
<dbReference type="Proteomes" id="UP001652431">
    <property type="component" value="Unassembled WGS sequence"/>
</dbReference>
<dbReference type="EMBL" id="JAOQJU010000007">
    <property type="protein sequence ID" value="MCU6686472.1"/>
    <property type="molecule type" value="Genomic_DNA"/>
</dbReference>
<evidence type="ECO:0000256" key="1">
    <source>
        <dbReference type="ARBA" id="ARBA00007637"/>
    </source>
</evidence>
<dbReference type="SUPFAM" id="SSF51735">
    <property type="entry name" value="NAD(P)-binding Rossmann-fold domains"/>
    <property type="match status" value="1"/>
</dbReference>
<accession>A0ABT2RM39</accession>